<accession>A0A2A4GXM8</accession>
<dbReference type="AlphaFoldDB" id="A0A2A4GXM8"/>
<dbReference type="EMBL" id="MWUU01000008">
    <property type="protein sequence ID" value="PCF55059.1"/>
    <property type="molecule type" value="Genomic_DNA"/>
</dbReference>
<protein>
    <submittedName>
        <fullName evidence="1">Pathogenicity island protein</fullName>
    </submittedName>
</protein>
<name>A0A2A4GXM8_9STAP</name>
<sequence>MELSQRKHLYKVVKVMEKAIVVKSTTSFYEQALKMIHKELFKIVSYLKFDSEEYGFINEVVCTLYDVMNETKDIYHYSIIDDKGEYKHTTDRKGHIIGILEWALDYIAGNIEVEDNA</sequence>
<dbReference type="RefSeq" id="WP_096592681.1">
    <property type="nucleotide sequence ID" value="NZ_MWUU01000008.1"/>
</dbReference>
<reference evidence="1 2" key="1">
    <citation type="journal article" date="2017" name="PLoS ONE">
        <title>Development of a real-time PCR for detection of Staphylococcus pseudintermedius using a novel automated comparison of whole-genome sequences.</title>
        <authorList>
            <person name="Verstappen K.M."/>
            <person name="Huijbregts L."/>
            <person name="Spaninks M."/>
            <person name="Wagenaar J.A."/>
            <person name="Fluit A.C."/>
            <person name="Duim B."/>
        </authorList>
    </citation>
    <scope>NUCLEOTIDE SEQUENCE [LARGE SCALE GENOMIC DNA]</scope>
    <source>
        <strain evidence="1 2">215070706401-1</strain>
    </source>
</reference>
<organism evidence="1 2">
    <name type="scientific">Staphylococcus delphini</name>
    <dbReference type="NCBI Taxonomy" id="53344"/>
    <lineage>
        <taxon>Bacteria</taxon>
        <taxon>Bacillati</taxon>
        <taxon>Bacillota</taxon>
        <taxon>Bacilli</taxon>
        <taxon>Bacillales</taxon>
        <taxon>Staphylococcaceae</taxon>
        <taxon>Staphylococcus</taxon>
        <taxon>Staphylococcus intermedius group</taxon>
    </lineage>
</organism>
<evidence type="ECO:0000313" key="2">
    <source>
        <dbReference type="Proteomes" id="UP000218335"/>
    </source>
</evidence>
<evidence type="ECO:0000313" key="1">
    <source>
        <dbReference type="EMBL" id="PCF55059.1"/>
    </source>
</evidence>
<proteinExistence type="predicted"/>
<dbReference type="Proteomes" id="UP000218335">
    <property type="component" value="Unassembled WGS sequence"/>
</dbReference>
<comment type="caution">
    <text evidence="1">The sequence shown here is derived from an EMBL/GenBank/DDBJ whole genome shotgun (WGS) entry which is preliminary data.</text>
</comment>
<gene>
    <name evidence="1" type="ORF">B5C08_07190</name>
</gene>